<proteinExistence type="predicted"/>
<dbReference type="PANTHER" id="PTHR23354:SF108">
    <property type="entry name" value="RE10231P"/>
    <property type="match status" value="1"/>
</dbReference>
<dbReference type="InterPro" id="IPR006571">
    <property type="entry name" value="TLDc_dom"/>
</dbReference>
<comment type="caution">
    <text evidence="3">The sequence shown here is derived from an EMBL/GenBank/DDBJ whole genome shotgun (WGS) entry which is preliminary data.</text>
</comment>
<evidence type="ECO:0000259" key="2">
    <source>
        <dbReference type="PROSITE" id="PS51886"/>
    </source>
</evidence>
<evidence type="ECO:0000313" key="3">
    <source>
        <dbReference type="EMBL" id="KAI1729226.1"/>
    </source>
</evidence>
<evidence type="ECO:0000256" key="1">
    <source>
        <dbReference type="SAM" id="MobiDB-lite"/>
    </source>
</evidence>
<dbReference type="Pfam" id="PF07534">
    <property type="entry name" value="TLD"/>
    <property type="match status" value="1"/>
</dbReference>
<accession>A0AAD4NJ91</accession>
<dbReference type="AlphaFoldDB" id="A0AAD4NJ91"/>
<name>A0AAD4NJ91_9BILA</name>
<evidence type="ECO:0000313" key="4">
    <source>
        <dbReference type="Proteomes" id="UP001201812"/>
    </source>
</evidence>
<dbReference type="PANTHER" id="PTHR23354">
    <property type="entry name" value="NUCLEOLAR PROTEIN 7/ESTROGEN RECEPTOR COACTIVATOR-RELATED"/>
    <property type="match status" value="1"/>
</dbReference>
<feature type="region of interest" description="Disordered" evidence="1">
    <location>
        <begin position="1"/>
        <end position="25"/>
    </location>
</feature>
<dbReference type="SMART" id="SM00584">
    <property type="entry name" value="TLDc"/>
    <property type="match status" value="1"/>
</dbReference>
<gene>
    <name evidence="3" type="ORF">DdX_01453</name>
</gene>
<feature type="domain" description="TLDc" evidence="2">
    <location>
        <begin position="175"/>
        <end position="328"/>
    </location>
</feature>
<dbReference type="PROSITE" id="PS51886">
    <property type="entry name" value="TLDC"/>
    <property type="match status" value="1"/>
</dbReference>
<sequence>MGNSSSAGSSSQSPKNASSPPPPNPRIVEAFNRLSGGEENISFENFQNVFGIQLSACMWKHFQGNCAESTSLSRYNFFKGAEVLLHGSSDAYLRIILPAESVLACCFEARKISVRESDKQFLDSLKKDMTAKDDTFESVAQWKNTVCPRICCPVETKILDILLHRSRSADEISSDILSPAQLLILSLCLPTTVYFPHNEANTTDERNLNTQWTKLYSSASQGISINRFEHNCFSYKGATIAIFKLTNNQVFAIATDQEWRHSIKKFGGPHSLLFQLHPSFERIDVESPAIYCNLKNRSAGALGLRYGNVLSIDGDMSNVGDMEVWGCGGKGTFEEQQKQKLWLKQQAEKNSKVPLPGNWEGNPDKQLLEMAGFQFSNERKFDRPDDSMK</sequence>
<dbReference type="Proteomes" id="UP001201812">
    <property type="component" value="Unassembled WGS sequence"/>
</dbReference>
<dbReference type="EMBL" id="JAKKPZ010000001">
    <property type="protein sequence ID" value="KAI1729226.1"/>
    <property type="molecule type" value="Genomic_DNA"/>
</dbReference>
<keyword evidence="4" id="KW-1185">Reference proteome</keyword>
<feature type="compositionally biased region" description="Low complexity" evidence="1">
    <location>
        <begin position="1"/>
        <end position="18"/>
    </location>
</feature>
<reference evidence="3" key="1">
    <citation type="submission" date="2022-01" db="EMBL/GenBank/DDBJ databases">
        <title>Genome Sequence Resource for Two Populations of Ditylenchus destructor, the Migratory Endoparasitic Phytonematode.</title>
        <authorList>
            <person name="Zhang H."/>
            <person name="Lin R."/>
            <person name="Xie B."/>
        </authorList>
    </citation>
    <scope>NUCLEOTIDE SEQUENCE</scope>
    <source>
        <strain evidence="3">BazhouSP</strain>
    </source>
</reference>
<organism evidence="3 4">
    <name type="scientific">Ditylenchus destructor</name>
    <dbReference type="NCBI Taxonomy" id="166010"/>
    <lineage>
        <taxon>Eukaryota</taxon>
        <taxon>Metazoa</taxon>
        <taxon>Ecdysozoa</taxon>
        <taxon>Nematoda</taxon>
        <taxon>Chromadorea</taxon>
        <taxon>Rhabditida</taxon>
        <taxon>Tylenchina</taxon>
        <taxon>Tylenchomorpha</taxon>
        <taxon>Sphaerularioidea</taxon>
        <taxon>Anguinidae</taxon>
        <taxon>Anguininae</taxon>
        <taxon>Ditylenchus</taxon>
    </lineage>
</organism>
<protein>
    <submittedName>
        <fullName evidence="3">TLD domain-containing protein</fullName>
    </submittedName>
</protein>